<evidence type="ECO:0000256" key="4">
    <source>
        <dbReference type="PIRSR" id="PIRSR603782-2"/>
    </source>
</evidence>
<dbReference type="Pfam" id="PF02630">
    <property type="entry name" value="SCO1-SenC"/>
    <property type="match status" value="1"/>
</dbReference>
<keyword evidence="3" id="KW-0479">Metal-binding</keyword>
<feature type="binding site" evidence="3">
    <location>
        <position position="70"/>
    </location>
    <ligand>
        <name>Cu cation</name>
        <dbReference type="ChEBI" id="CHEBI:23378"/>
    </ligand>
</feature>
<evidence type="ECO:0000256" key="3">
    <source>
        <dbReference type="PIRSR" id="PIRSR603782-1"/>
    </source>
</evidence>
<feature type="disulfide bond" description="Redox-active" evidence="4">
    <location>
        <begin position="66"/>
        <end position="70"/>
    </location>
</feature>
<comment type="caution">
    <text evidence="5">The sequence shown here is derived from an EMBL/GenBank/DDBJ whole genome shotgun (WGS) entry which is preliminary data.</text>
</comment>
<dbReference type="EMBL" id="QFWV02000008">
    <property type="protein sequence ID" value="RKF05775.1"/>
    <property type="molecule type" value="Genomic_DNA"/>
</dbReference>
<dbReference type="PANTHER" id="PTHR12151">
    <property type="entry name" value="ELECTRON TRANSPORT PROTIN SCO1/SENC FAMILY MEMBER"/>
    <property type="match status" value="1"/>
</dbReference>
<gene>
    <name evidence="5" type="ORF">DEM25_014390</name>
</gene>
<dbReference type="AlphaFoldDB" id="A0A3A8A6E5"/>
<dbReference type="FunFam" id="3.40.30.10:FF:000013">
    <property type="entry name" value="Blast:Protein SCO1 homolog, mitochondrial"/>
    <property type="match status" value="1"/>
</dbReference>
<keyword evidence="2 3" id="KW-0186">Copper</keyword>
<evidence type="ECO:0000313" key="5">
    <source>
        <dbReference type="EMBL" id="RKF05775.1"/>
    </source>
</evidence>
<keyword evidence="4" id="KW-1015">Disulfide bond</keyword>
<accession>A0A3A8A6E5</accession>
<name>A0A3A8A6E5_9HYPH</name>
<dbReference type="Proteomes" id="UP000246132">
    <property type="component" value="Unassembled WGS sequence"/>
</dbReference>
<feature type="binding site" evidence="3">
    <location>
        <position position="154"/>
    </location>
    <ligand>
        <name>Cu cation</name>
        <dbReference type="ChEBI" id="CHEBI:23378"/>
    </ligand>
</feature>
<proteinExistence type="inferred from homology"/>
<feature type="binding site" evidence="3">
    <location>
        <position position="66"/>
    </location>
    <ligand>
        <name>Cu cation</name>
        <dbReference type="ChEBI" id="CHEBI:23378"/>
    </ligand>
</feature>
<dbReference type="CDD" id="cd02968">
    <property type="entry name" value="SCO"/>
    <property type="match status" value="1"/>
</dbReference>
<keyword evidence="6" id="KW-1185">Reference proteome</keyword>
<dbReference type="RefSeq" id="WP_109766401.1">
    <property type="nucleotide sequence ID" value="NZ_CP159474.1"/>
</dbReference>
<dbReference type="GO" id="GO:0046872">
    <property type="term" value="F:metal ion binding"/>
    <property type="evidence" value="ECO:0007669"/>
    <property type="project" value="UniProtKB-KW"/>
</dbReference>
<evidence type="ECO:0000256" key="2">
    <source>
        <dbReference type="ARBA" id="ARBA00023008"/>
    </source>
</evidence>
<reference evidence="5 6" key="1">
    <citation type="journal article" date="2018" name="Int. J. Syst. Bacteriol.">
        <title>Oceaniradius stylonemae gen. nov., sp. nov., isolated from a red alga, Stylonema cornu-cervi.</title>
        <authorList>
            <person name="Jeong S."/>
        </authorList>
    </citation>
    <scope>NUCLEOTIDE SEQUENCE [LARGE SCALE GENOMIC DNA]</scope>
    <source>
        <strain evidence="5 6">StC1</strain>
    </source>
</reference>
<organism evidence="5 6">
    <name type="scientific">Oceaniradius stylonematis</name>
    <dbReference type="NCBI Taxonomy" id="2184161"/>
    <lineage>
        <taxon>Bacteria</taxon>
        <taxon>Pseudomonadati</taxon>
        <taxon>Pseudomonadota</taxon>
        <taxon>Alphaproteobacteria</taxon>
        <taxon>Hyphomicrobiales</taxon>
        <taxon>Ahrensiaceae</taxon>
        <taxon>Oceaniradius</taxon>
    </lineage>
</organism>
<dbReference type="OrthoDB" id="9790194at2"/>
<sequence length="190" mass="20752">MRYLFAALVVALGIALFALTFSIVNQREPDAAYGVPFALVDQDGAPITEAAFRGQPTALFFGFTHCPEICPTTLYELDGWFAQLGEEGADIDAYFVTIDPERDTPELLGDYVASVTDRVRGISGDPDAVREMARGFGVYFKRVELDDGDYTMDHTASIFLLDSAGAFRKTIAYGENPDTAVEKLRDLAGT</sequence>
<protein>
    <submittedName>
        <fullName evidence="5">SCO family protein</fullName>
    </submittedName>
</protein>
<dbReference type="Gene3D" id="3.40.30.10">
    <property type="entry name" value="Glutaredoxin"/>
    <property type="match status" value="1"/>
</dbReference>
<comment type="similarity">
    <text evidence="1">Belongs to the SCO1/2 family.</text>
</comment>
<evidence type="ECO:0000313" key="6">
    <source>
        <dbReference type="Proteomes" id="UP000246132"/>
    </source>
</evidence>
<dbReference type="InterPro" id="IPR036249">
    <property type="entry name" value="Thioredoxin-like_sf"/>
</dbReference>
<dbReference type="SUPFAM" id="SSF52833">
    <property type="entry name" value="Thioredoxin-like"/>
    <property type="match status" value="1"/>
</dbReference>
<dbReference type="PANTHER" id="PTHR12151:SF25">
    <property type="entry name" value="LINALOOL DEHYDRATASE_ISOMERASE DOMAIN-CONTAINING PROTEIN"/>
    <property type="match status" value="1"/>
</dbReference>
<evidence type="ECO:0000256" key="1">
    <source>
        <dbReference type="ARBA" id="ARBA00010996"/>
    </source>
</evidence>
<dbReference type="InterPro" id="IPR003782">
    <property type="entry name" value="SCO1/SenC"/>
</dbReference>